<dbReference type="EMBL" id="KN564005">
    <property type="protein sequence ID" value="KHJ85408.1"/>
    <property type="molecule type" value="Genomic_DNA"/>
</dbReference>
<reference evidence="1 2" key="1">
    <citation type="submission" date="2014-03" db="EMBL/GenBank/DDBJ databases">
        <title>Draft genome of the hookworm Oesophagostomum dentatum.</title>
        <authorList>
            <person name="Mitreva M."/>
        </authorList>
    </citation>
    <scope>NUCLEOTIDE SEQUENCE [LARGE SCALE GENOMIC DNA]</scope>
    <source>
        <strain evidence="1 2">OD-Hann</strain>
    </source>
</reference>
<evidence type="ECO:0000313" key="1">
    <source>
        <dbReference type="EMBL" id="KHJ85408.1"/>
    </source>
</evidence>
<dbReference type="AlphaFoldDB" id="A0A0B1SJ94"/>
<organism evidence="1 2">
    <name type="scientific">Oesophagostomum dentatum</name>
    <name type="common">Nodular worm</name>
    <dbReference type="NCBI Taxonomy" id="61180"/>
    <lineage>
        <taxon>Eukaryota</taxon>
        <taxon>Metazoa</taxon>
        <taxon>Ecdysozoa</taxon>
        <taxon>Nematoda</taxon>
        <taxon>Chromadorea</taxon>
        <taxon>Rhabditida</taxon>
        <taxon>Rhabditina</taxon>
        <taxon>Rhabditomorpha</taxon>
        <taxon>Strongyloidea</taxon>
        <taxon>Strongylidae</taxon>
        <taxon>Oesophagostomum</taxon>
    </lineage>
</organism>
<evidence type="ECO:0000313" key="2">
    <source>
        <dbReference type="Proteomes" id="UP000053660"/>
    </source>
</evidence>
<dbReference type="Proteomes" id="UP000053660">
    <property type="component" value="Unassembled WGS sequence"/>
</dbReference>
<gene>
    <name evidence="1" type="ORF">OESDEN_14867</name>
</gene>
<proteinExistence type="predicted"/>
<protein>
    <submittedName>
        <fullName evidence="1">Uncharacterized protein</fullName>
    </submittedName>
</protein>
<name>A0A0B1SJ94_OESDE</name>
<keyword evidence="2" id="KW-1185">Reference proteome</keyword>
<accession>A0A0B1SJ94</accession>
<dbReference type="OrthoDB" id="10514956at2759"/>
<sequence>MFRERNICMSDGTCVDIRDDIVEDGNEYRMVRRIIVDTLKITGIYLQPPKGRLASVFWCSYF</sequence>